<comment type="caution">
    <text evidence="1">The sequence shown here is derived from an EMBL/GenBank/DDBJ whole genome shotgun (WGS) entry which is preliminary data.</text>
</comment>
<name>A0A4R2Q0Z7_9RHOB</name>
<evidence type="ECO:0000313" key="1">
    <source>
        <dbReference type="EMBL" id="TCP42273.1"/>
    </source>
</evidence>
<gene>
    <name evidence="1" type="ORF">EV662_103180</name>
</gene>
<dbReference type="AlphaFoldDB" id="A0A4R2Q0Z7"/>
<accession>A0A4R2Q0Z7</accession>
<dbReference type="Proteomes" id="UP000294835">
    <property type="component" value="Unassembled WGS sequence"/>
</dbReference>
<dbReference type="EMBL" id="SLXP01000003">
    <property type="protein sequence ID" value="TCP42273.1"/>
    <property type="molecule type" value="Genomic_DNA"/>
</dbReference>
<sequence length="107" mass="12092">MKYFWDDFMPKLASKQHMTDVNIDREKSTTPFSDMLGFATLSDRKSATELKTDNPTPLSNQMGWPLLGGTGEGNVDLTDVDPYPLSSRMGWKLLSDRKYYGVAAHQQ</sequence>
<dbReference type="RefSeq" id="WP_132461414.1">
    <property type="nucleotide sequence ID" value="NZ_SLXP01000003.1"/>
</dbReference>
<dbReference type="OrthoDB" id="7864006at2"/>
<reference evidence="1 2" key="1">
    <citation type="submission" date="2019-03" db="EMBL/GenBank/DDBJ databases">
        <title>Genomic Encyclopedia of Type Strains, Phase IV (KMG-IV): sequencing the most valuable type-strain genomes for metagenomic binning, comparative biology and taxonomic classification.</title>
        <authorList>
            <person name="Goeker M."/>
        </authorList>
    </citation>
    <scope>NUCLEOTIDE SEQUENCE [LARGE SCALE GENOMIC DNA]</scope>
    <source>
        <strain evidence="1 2">DSM 18063</strain>
    </source>
</reference>
<protein>
    <submittedName>
        <fullName evidence="1">Uncharacterized protein</fullName>
    </submittedName>
</protein>
<evidence type="ECO:0000313" key="2">
    <source>
        <dbReference type="Proteomes" id="UP000294835"/>
    </source>
</evidence>
<organism evidence="1 2">
    <name type="scientific">Rhodovulum marinum</name>
    <dbReference type="NCBI Taxonomy" id="320662"/>
    <lineage>
        <taxon>Bacteria</taxon>
        <taxon>Pseudomonadati</taxon>
        <taxon>Pseudomonadota</taxon>
        <taxon>Alphaproteobacteria</taxon>
        <taxon>Rhodobacterales</taxon>
        <taxon>Paracoccaceae</taxon>
        <taxon>Rhodovulum</taxon>
    </lineage>
</organism>
<keyword evidence="2" id="KW-1185">Reference proteome</keyword>
<proteinExistence type="predicted"/>